<gene>
    <name evidence="4" type="ORF">C7B64_21970</name>
</gene>
<dbReference type="SUPFAM" id="SSF46458">
    <property type="entry name" value="Globin-like"/>
    <property type="match status" value="1"/>
</dbReference>
<evidence type="ECO:0000256" key="3">
    <source>
        <dbReference type="ARBA" id="ARBA00023307"/>
    </source>
</evidence>
<dbReference type="InterPro" id="IPR009050">
    <property type="entry name" value="Globin-like_sf"/>
</dbReference>
<dbReference type="OrthoDB" id="531025at2"/>
<sequence>MHPQLTTLLHEAEYRYLELEDLQKFQTHTVRLSHALAIYNLIQKNEIEIFQNIANLLIKEFKQTEESTIELALCNWLTVLRYCAMAMVLNNRDFLNLRLLEWMKDLVRVRPATVIESRLYEVLIEQLSKVLSAAQMMELNPFLEMAFLEIANNTFFSNGEIANQEQLN</sequence>
<evidence type="ECO:0000256" key="1">
    <source>
        <dbReference type="ARBA" id="ARBA00008182"/>
    </source>
</evidence>
<dbReference type="AlphaFoldDB" id="A0A2T1BXJ2"/>
<accession>A0A2T1BXJ2</accession>
<keyword evidence="2" id="KW-0157">Chromophore</keyword>
<evidence type="ECO:0000313" key="5">
    <source>
        <dbReference type="Proteomes" id="UP000238762"/>
    </source>
</evidence>
<proteinExistence type="inferred from homology"/>
<reference evidence="4 5" key="2">
    <citation type="submission" date="2018-03" db="EMBL/GenBank/DDBJ databases">
        <title>The ancient ancestry and fast evolution of plastids.</title>
        <authorList>
            <person name="Moore K.R."/>
            <person name="Magnabosco C."/>
            <person name="Momper L."/>
            <person name="Gold D.A."/>
            <person name="Bosak T."/>
            <person name="Fournier G.P."/>
        </authorList>
    </citation>
    <scope>NUCLEOTIDE SEQUENCE [LARGE SCALE GENOMIC DNA]</scope>
    <source>
        <strain evidence="4 5">CCAP 1448/3</strain>
    </source>
</reference>
<dbReference type="EMBL" id="PVWJ01000166">
    <property type="protein sequence ID" value="PSB00736.1"/>
    <property type="molecule type" value="Genomic_DNA"/>
</dbReference>
<name>A0A2T1BXJ2_9CYAN</name>
<dbReference type="Proteomes" id="UP000238762">
    <property type="component" value="Unassembled WGS sequence"/>
</dbReference>
<dbReference type="InterPro" id="IPR038719">
    <property type="entry name" value="Phycobilisome_asu/bsu_sf"/>
</dbReference>
<protein>
    <submittedName>
        <fullName evidence="4">Phycobilisome protein</fullName>
    </submittedName>
</protein>
<dbReference type="RefSeq" id="WP_106291414.1">
    <property type="nucleotide sequence ID" value="NZ_CAWNTC010000207.1"/>
</dbReference>
<dbReference type="InterPro" id="IPR012128">
    <property type="entry name" value="Phycobilisome_asu/bsu"/>
</dbReference>
<dbReference type="GO" id="GO:0015979">
    <property type="term" value="P:photosynthesis"/>
    <property type="evidence" value="ECO:0007669"/>
    <property type="project" value="InterPro"/>
</dbReference>
<organism evidence="4 5">
    <name type="scientific">Merismopedia glauca CCAP 1448/3</name>
    <dbReference type="NCBI Taxonomy" id="1296344"/>
    <lineage>
        <taxon>Bacteria</taxon>
        <taxon>Bacillati</taxon>
        <taxon>Cyanobacteriota</taxon>
        <taxon>Cyanophyceae</taxon>
        <taxon>Synechococcales</taxon>
        <taxon>Merismopediaceae</taxon>
        <taxon>Merismopedia</taxon>
    </lineage>
</organism>
<dbReference type="GO" id="GO:0030089">
    <property type="term" value="C:phycobilisome"/>
    <property type="evidence" value="ECO:0007669"/>
    <property type="project" value="InterPro"/>
</dbReference>
<comment type="caution">
    <text evidence="4">The sequence shown here is derived from an EMBL/GenBank/DDBJ whole genome shotgun (WGS) entry which is preliminary data.</text>
</comment>
<comment type="similarity">
    <text evidence="1">Belongs to the phycobiliprotein family.</text>
</comment>
<evidence type="ECO:0000256" key="2">
    <source>
        <dbReference type="ARBA" id="ARBA00022991"/>
    </source>
</evidence>
<evidence type="ECO:0000313" key="4">
    <source>
        <dbReference type="EMBL" id="PSB00736.1"/>
    </source>
</evidence>
<dbReference type="Pfam" id="PF00502">
    <property type="entry name" value="Phycobilisome"/>
    <property type="match status" value="1"/>
</dbReference>
<keyword evidence="3" id="KW-0089">Bile pigment</keyword>
<reference evidence="4 5" key="1">
    <citation type="submission" date="2018-02" db="EMBL/GenBank/DDBJ databases">
        <authorList>
            <person name="Cohen D.B."/>
            <person name="Kent A.D."/>
        </authorList>
    </citation>
    <scope>NUCLEOTIDE SEQUENCE [LARGE SCALE GENOMIC DNA]</scope>
    <source>
        <strain evidence="4 5">CCAP 1448/3</strain>
    </source>
</reference>
<keyword evidence="5" id="KW-1185">Reference proteome</keyword>
<dbReference type="Gene3D" id="1.10.490.20">
    <property type="entry name" value="Phycocyanins"/>
    <property type="match status" value="1"/>
</dbReference>